<dbReference type="PANTHER" id="PTHR43777:SF1">
    <property type="entry name" value="MOLYBDENUM COFACTOR CYTIDYLYLTRANSFERASE"/>
    <property type="match status" value="1"/>
</dbReference>
<reference evidence="2 3" key="1">
    <citation type="submission" date="2019-06" db="EMBL/GenBank/DDBJ databases">
        <title>Genome sequence of Litorilinea aerophila BAA-2444.</title>
        <authorList>
            <person name="Maclea K.S."/>
            <person name="Maurais E.G."/>
            <person name="Iannazzi L.C."/>
        </authorList>
    </citation>
    <scope>NUCLEOTIDE SEQUENCE [LARGE SCALE GENOMIC DNA]</scope>
    <source>
        <strain evidence="2 3">ATCC BAA-2444</strain>
    </source>
</reference>
<sequence length="457" mass="48264">MELWRALRLDLAPETPHVVSFVGGGGKSTALFRLARELVAQGSRVIVTTTTHLGVAQTQGYAGLLCLAEGEGPPADGIADRLVAHGQCLLVGPRVGAKWRGLTAGQFQALWTVARALAVTAILVEADGSRGLPVKAPASHEPVVPPMTTLLVPVAGLDGVGAPVDGDHVHRPEQVRKLLGLDAGMSARLTPAQLARLLVHPAGGARHRPPTARLLPLLNKADDICRLVLGRLTAACLLRLGQASLVAAVAQEEEPVLERWAPWAAIVLAAGEGRRMGRPKQLVPVDGEPMVARAVGTVLAAGPSAVLVVTGAHGEQVQAALASWQAVAGTSLRLVPNPRWAEGQASSMRAGLLALDEAIQAALFLPVDQPLLSSRLLRQMYRCWQAGAPLVTPRVDGQIRGAPALFDRALWPELLAVQGDVGGREVLRRHQHQAATIPVQPEELQDVDTPEDLARLR</sequence>
<evidence type="ECO:0000259" key="1">
    <source>
        <dbReference type="Pfam" id="PF12804"/>
    </source>
</evidence>
<keyword evidence="3" id="KW-1185">Reference proteome</keyword>
<dbReference type="EMBL" id="VIGC01000005">
    <property type="protein sequence ID" value="TQE96989.1"/>
    <property type="molecule type" value="Genomic_DNA"/>
</dbReference>
<dbReference type="GO" id="GO:0016779">
    <property type="term" value="F:nucleotidyltransferase activity"/>
    <property type="evidence" value="ECO:0007669"/>
    <property type="project" value="UniProtKB-ARBA"/>
</dbReference>
<dbReference type="SUPFAM" id="SSF53448">
    <property type="entry name" value="Nucleotide-diphospho-sugar transferases"/>
    <property type="match status" value="1"/>
</dbReference>
<organism evidence="2 3">
    <name type="scientific">Litorilinea aerophila</name>
    <dbReference type="NCBI Taxonomy" id="1204385"/>
    <lineage>
        <taxon>Bacteria</taxon>
        <taxon>Bacillati</taxon>
        <taxon>Chloroflexota</taxon>
        <taxon>Caldilineae</taxon>
        <taxon>Caldilineales</taxon>
        <taxon>Caldilineaceae</taxon>
        <taxon>Litorilinea</taxon>
    </lineage>
</organism>
<dbReference type="InterPro" id="IPR025877">
    <property type="entry name" value="MobA-like_NTP_Trfase"/>
</dbReference>
<evidence type="ECO:0000313" key="2">
    <source>
        <dbReference type="EMBL" id="TQE96989.1"/>
    </source>
</evidence>
<protein>
    <submittedName>
        <fullName evidence="2">Putative selenium-dependent hydroxylase accessory protein YqeC</fullName>
    </submittedName>
</protein>
<dbReference type="InterPro" id="IPR029044">
    <property type="entry name" value="Nucleotide-diphossugar_trans"/>
</dbReference>
<dbReference type="CDD" id="cd04182">
    <property type="entry name" value="GT_2_like_f"/>
    <property type="match status" value="1"/>
</dbReference>
<dbReference type="Pfam" id="PF19842">
    <property type="entry name" value="YqeC"/>
    <property type="match status" value="1"/>
</dbReference>
<dbReference type="NCBIfam" id="TIGR03172">
    <property type="entry name" value="selenium cofactor biosynthesis protein YqeC"/>
    <property type="match status" value="1"/>
</dbReference>
<comment type="caution">
    <text evidence="2">The sequence shown here is derived from an EMBL/GenBank/DDBJ whole genome shotgun (WGS) entry which is preliminary data.</text>
</comment>
<dbReference type="Gene3D" id="3.90.550.10">
    <property type="entry name" value="Spore Coat Polysaccharide Biosynthesis Protein SpsA, Chain A"/>
    <property type="match status" value="1"/>
</dbReference>
<evidence type="ECO:0000313" key="3">
    <source>
        <dbReference type="Proteomes" id="UP000317371"/>
    </source>
</evidence>
<name>A0A540VJN8_9CHLR</name>
<dbReference type="Pfam" id="PF12804">
    <property type="entry name" value="NTP_transf_3"/>
    <property type="match status" value="1"/>
</dbReference>
<dbReference type="PANTHER" id="PTHR43777">
    <property type="entry name" value="MOLYBDENUM COFACTOR CYTIDYLYLTRANSFERASE"/>
    <property type="match status" value="1"/>
</dbReference>
<proteinExistence type="predicted"/>
<dbReference type="Proteomes" id="UP000317371">
    <property type="component" value="Unassembled WGS sequence"/>
</dbReference>
<feature type="domain" description="MobA-like NTP transferase" evidence="1">
    <location>
        <begin position="265"/>
        <end position="431"/>
    </location>
</feature>
<dbReference type="AlphaFoldDB" id="A0A540VJN8"/>
<dbReference type="RefSeq" id="WP_141608974.1">
    <property type="nucleotide sequence ID" value="NZ_VIGC02000005.1"/>
</dbReference>
<dbReference type="InterPro" id="IPR017587">
    <property type="entry name" value="YqeC"/>
</dbReference>
<dbReference type="OrthoDB" id="9797742at2"/>
<accession>A0A540VJN8</accession>
<gene>
    <name evidence="2" type="primary">yqeC</name>
    <name evidence="2" type="ORF">FKZ61_04940</name>
</gene>
<dbReference type="InParanoid" id="A0A540VJN8"/>